<organism evidence="2 3">
    <name type="scientific">Faecalicatena contorta</name>
    <dbReference type="NCBI Taxonomy" id="39482"/>
    <lineage>
        <taxon>Bacteria</taxon>
        <taxon>Bacillati</taxon>
        <taxon>Bacillota</taxon>
        <taxon>Clostridia</taxon>
        <taxon>Lachnospirales</taxon>
        <taxon>Lachnospiraceae</taxon>
        <taxon>Faecalicatena</taxon>
    </lineage>
</organism>
<reference evidence="3" key="1">
    <citation type="submission" date="2017-07" db="EMBL/GenBank/DDBJ databases">
        <authorList>
            <person name="Varghese N."/>
            <person name="Submissions S."/>
        </authorList>
    </citation>
    <scope>NUCLEOTIDE SEQUENCE [LARGE SCALE GENOMIC DNA]</scope>
    <source>
        <strain evidence="3">NLAE-zl-C134</strain>
    </source>
</reference>
<accession>A0A315ZS82</accession>
<keyword evidence="3" id="KW-1185">Reference proteome</keyword>
<evidence type="ECO:0000313" key="3">
    <source>
        <dbReference type="Proteomes" id="UP000254051"/>
    </source>
</evidence>
<feature type="transmembrane region" description="Helical" evidence="1">
    <location>
        <begin position="21"/>
        <end position="37"/>
    </location>
</feature>
<dbReference type="RefSeq" id="WP_109714235.1">
    <property type="nucleotide sequence ID" value="NZ_QGDS01000018.1"/>
</dbReference>
<dbReference type="OrthoDB" id="1915214at2"/>
<proteinExistence type="predicted"/>
<keyword evidence="1" id="KW-0472">Membrane</keyword>
<evidence type="ECO:0000313" key="2">
    <source>
        <dbReference type="EMBL" id="SUQ15953.1"/>
    </source>
</evidence>
<evidence type="ECO:0000256" key="1">
    <source>
        <dbReference type="SAM" id="Phobius"/>
    </source>
</evidence>
<feature type="transmembrane region" description="Helical" evidence="1">
    <location>
        <begin position="43"/>
        <end position="63"/>
    </location>
</feature>
<keyword evidence="1" id="KW-1133">Transmembrane helix</keyword>
<name>A0A315ZS82_9FIRM</name>
<dbReference type="InterPro" id="IPR020109">
    <property type="entry name" value="Holin_r1t"/>
</dbReference>
<dbReference type="AlphaFoldDB" id="A0A315ZS82"/>
<dbReference type="EMBL" id="UHJJ01000018">
    <property type="protein sequence ID" value="SUQ15953.1"/>
    <property type="molecule type" value="Genomic_DNA"/>
</dbReference>
<protein>
    <submittedName>
        <fullName evidence="2">Phage r1t holin</fullName>
    </submittedName>
</protein>
<gene>
    <name evidence="2" type="ORF">SAMN05216529_11864</name>
</gene>
<dbReference type="Pfam" id="PF16945">
    <property type="entry name" value="Phage_r1t_holin"/>
    <property type="match status" value="1"/>
</dbReference>
<keyword evidence="1" id="KW-0812">Transmembrane</keyword>
<dbReference type="Proteomes" id="UP000254051">
    <property type="component" value="Unassembled WGS sequence"/>
</dbReference>
<sequence length="75" mass="7928">MKGKDYWVNWSKRAGIRAVKTIAQAAIAGIGTATVMGQVDWKYVLSASILAGVMSLLTSLAGLPEIEIVDYSKGG</sequence>